<dbReference type="AlphaFoldDB" id="A0A914UL14"/>
<feature type="transmembrane region" description="Helical" evidence="5">
    <location>
        <begin position="209"/>
        <end position="230"/>
    </location>
</feature>
<dbReference type="InterPro" id="IPR017452">
    <property type="entry name" value="GPCR_Rhodpsn_7TM"/>
</dbReference>
<evidence type="ECO:0000313" key="8">
    <source>
        <dbReference type="WBParaSite" id="PSAMB.scaffold1063size36471.g10726.t1"/>
    </source>
</evidence>
<reference evidence="8" key="1">
    <citation type="submission" date="2022-11" db="UniProtKB">
        <authorList>
            <consortium name="WormBaseParasite"/>
        </authorList>
    </citation>
    <scope>IDENTIFICATION</scope>
</reference>
<feature type="transmembrane region" description="Helical" evidence="5">
    <location>
        <begin position="158"/>
        <end position="177"/>
    </location>
</feature>
<keyword evidence="3 5" id="KW-1133">Transmembrane helix</keyword>
<feature type="transmembrane region" description="Helical" evidence="5">
    <location>
        <begin position="6"/>
        <end position="26"/>
    </location>
</feature>
<dbReference type="WBParaSite" id="PSAMB.scaffold1063size36471.g10726.t1">
    <property type="protein sequence ID" value="PSAMB.scaffold1063size36471.g10726.t1"/>
    <property type="gene ID" value="PSAMB.scaffold1063size36471.g10726"/>
</dbReference>
<keyword evidence="7" id="KW-1185">Reference proteome</keyword>
<evidence type="ECO:0000256" key="4">
    <source>
        <dbReference type="ARBA" id="ARBA00023136"/>
    </source>
</evidence>
<dbReference type="PANTHER" id="PTHR23360">
    <property type="entry name" value="G-PROTEIN COUPLED RECEPTORS FAMILY 1 PROFILE DOMAIN-CONTAINING PROTEIN-RELATED"/>
    <property type="match status" value="1"/>
</dbReference>
<feature type="transmembrane region" description="Helical" evidence="5">
    <location>
        <begin position="71"/>
        <end position="92"/>
    </location>
</feature>
<dbReference type="SUPFAM" id="SSF81321">
    <property type="entry name" value="Family A G protein-coupled receptor-like"/>
    <property type="match status" value="1"/>
</dbReference>
<keyword evidence="4 5" id="KW-0472">Membrane</keyword>
<name>A0A914UL14_9BILA</name>
<dbReference type="GO" id="GO:0004930">
    <property type="term" value="F:G protein-coupled receptor activity"/>
    <property type="evidence" value="ECO:0007669"/>
    <property type="project" value="InterPro"/>
</dbReference>
<evidence type="ECO:0000256" key="1">
    <source>
        <dbReference type="ARBA" id="ARBA00004370"/>
    </source>
</evidence>
<feature type="transmembrane region" description="Helical" evidence="5">
    <location>
        <begin position="242"/>
        <end position="260"/>
    </location>
</feature>
<dbReference type="Pfam" id="PF10320">
    <property type="entry name" value="7TM_GPCR_Srsx"/>
    <property type="match status" value="1"/>
</dbReference>
<dbReference type="CDD" id="cd00637">
    <property type="entry name" value="7tm_classA_rhodopsin-like"/>
    <property type="match status" value="1"/>
</dbReference>
<dbReference type="InterPro" id="IPR047130">
    <property type="entry name" value="7TM_GPCR_Srsx_nematod"/>
</dbReference>
<comment type="subcellular location">
    <subcellularLocation>
        <location evidence="1">Membrane</location>
    </subcellularLocation>
</comment>
<dbReference type="InterPro" id="IPR019424">
    <property type="entry name" value="7TM_GPCR_Srsx"/>
</dbReference>
<dbReference type="Gene3D" id="1.20.1070.10">
    <property type="entry name" value="Rhodopsin 7-helix transmembrane proteins"/>
    <property type="match status" value="1"/>
</dbReference>
<keyword evidence="2 5" id="KW-0812">Transmembrane</keyword>
<dbReference type="PANTHER" id="PTHR23360:SF16">
    <property type="entry name" value="G-PROTEIN COUPLED RECEPTORS FAMILY 1 PROFILE DOMAIN-CONTAINING PROTEIN"/>
    <property type="match status" value="1"/>
</dbReference>
<dbReference type="Proteomes" id="UP000887566">
    <property type="component" value="Unplaced"/>
</dbReference>
<accession>A0A914UL14</accession>
<evidence type="ECO:0000259" key="6">
    <source>
        <dbReference type="PROSITE" id="PS50262"/>
    </source>
</evidence>
<proteinExistence type="predicted"/>
<dbReference type="PROSITE" id="PS50262">
    <property type="entry name" value="G_PROTEIN_RECEP_F1_2"/>
    <property type="match status" value="1"/>
</dbReference>
<organism evidence="7 8">
    <name type="scientific">Plectus sambesii</name>
    <dbReference type="NCBI Taxonomy" id="2011161"/>
    <lineage>
        <taxon>Eukaryota</taxon>
        <taxon>Metazoa</taxon>
        <taxon>Ecdysozoa</taxon>
        <taxon>Nematoda</taxon>
        <taxon>Chromadorea</taxon>
        <taxon>Plectida</taxon>
        <taxon>Plectina</taxon>
        <taxon>Plectoidea</taxon>
        <taxon>Plectidae</taxon>
        <taxon>Plectus</taxon>
    </lineage>
</organism>
<sequence length="319" mass="34903">MTIGTLLLSIFGVFGNWLILFAIIITKSLHNRCNILIGTLAGADLICSIYFVELRIIILARGFFWSNAKCFLWSTYGLFAMNIQSGMGLALGADRLLAIAKPIKYRSWSNTSYIAALLCPVLAYAIIVTAFGYTESSAGLSVAVCFPPSAYVLKARNFWIGSNVVIVVLVLLAYSTAQYKIRRASNLSKGNDANLTATKRLLDSLTCVMVVYAATWALTVLALLLTQVIAPGTNLAKAVELQLSWLVLINTSSSVLIYAWRAQDYRQAFVRILTCGEFAYAGGFKKTTTVQITSKLSTSNMSMQNTRRNSVVSIRIPAI</sequence>
<dbReference type="GO" id="GO:0016020">
    <property type="term" value="C:membrane"/>
    <property type="evidence" value="ECO:0007669"/>
    <property type="project" value="UniProtKB-SubCell"/>
</dbReference>
<evidence type="ECO:0000256" key="2">
    <source>
        <dbReference type="ARBA" id="ARBA00022692"/>
    </source>
</evidence>
<protein>
    <submittedName>
        <fullName evidence="8">G-protein coupled receptors family 1 profile domain-containing protein</fullName>
    </submittedName>
</protein>
<evidence type="ECO:0000256" key="3">
    <source>
        <dbReference type="ARBA" id="ARBA00022989"/>
    </source>
</evidence>
<evidence type="ECO:0000313" key="7">
    <source>
        <dbReference type="Proteomes" id="UP000887566"/>
    </source>
</evidence>
<dbReference type="SMART" id="SM01381">
    <property type="entry name" value="7TM_GPCR_Srsx"/>
    <property type="match status" value="1"/>
</dbReference>
<evidence type="ECO:0000256" key="5">
    <source>
        <dbReference type="SAM" id="Phobius"/>
    </source>
</evidence>
<feature type="transmembrane region" description="Helical" evidence="5">
    <location>
        <begin position="33"/>
        <end position="51"/>
    </location>
</feature>
<feature type="domain" description="G-protein coupled receptors family 1 profile" evidence="6">
    <location>
        <begin position="15"/>
        <end position="258"/>
    </location>
</feature>
<dbReference type="InterPro" id="IPR000276">
    <property type="entry name" value="GPCR_Rhodpsn"/>
</dbReference>
<feature type="transmembrane region" description="Helical" evidence="5">
    <location>
        <begin position="113"/>
        <end position="133"/>
    </location>
</feature>